<dbReference type="PANTHER" id="PTHR24559">
    <property type="entry name" value="TRANSPOSON TY3-I GAG-POL POLYPROTEIN"/>
    <property type="match status" value="1"/>
</dbReference>
<proteinExistence type="predicted"/>
<dbReference type="PANTHER" id="PTHR24559:SF454">
    <property type="entry name" value="RIBONUCLEASE H"/>
    <property type="match status" value="1"/>
</dbReference>
<gene>
    <name evidence="2" type="ORF">QTP70_025807</name>
</gene>
<protein>
    <recommendedName>
        <fullName evidence="4">Reverse transcriptase domain-containing protein</fullName>
    </recommendedName>
</protein>
<name>A0AAE0QTF9_9TELE</name>
<evidence type="ECO:0000313" key="2">
    <source>
        <dbReference type="EMBL" id="KAK3531620.1"/>
    </source>
</evidence>
<dbReference type="SUPFAM" id="SSF56672">
    <property type="entry name" value="DNA/RNA polymerases"/>
    <property type="match status" value="1"/>
</dbReference>
<dbReference type="InterPro" id="IPR053134">
    <property type="entry name" value="RNA-dir_DNA_polymerase"/>
</dbReference>
<accession>A0AAE0QTF9</accession>
<dbReference type="AlphaFoldDB" id="A0AAE0QTF9"/>
<evidence type="ECO:0000313" key="3">
    <source>
        <dbReference type="Proteomes" id="UP001274896"/>
    </source>
</evidence>
<evidence type="ECO:0008006" key="4">
    <source>
        <dbReference type="Google" id="ProtNLM"/>
    </source>
</evidence>
<organism evidence="2 3">
    <name type="scientific">Hemibagrus guttatus</name>
    <dbReference type="NCBI Taxonomy" id="175788"/>
    <lineage>
        <taxon>Eukaryota</taxon>
        <taxon>Metazoa</taxon>
        <taxon>Chordata</taxon>
        <taxon>Craniata</taxon>
        <taxon>Vertebrata</taxon>
        <taxon>Euteleostomi</taxon>
        <taxon>Actinopterygii</taxon>
        <taxon>Neopterygii</taxon>
        <taxon>Teleostei</taxon>
        <taxon>Ostariophysi</taxon>
        <taxon>Siluriformes</taxon>
        <taxon>Bagridae</taxon>
        <taxon>Hemibagrus</taxon>
    </lineage>
</organism>
<reference evidence="2" key="1">
    <citation type="submission" date="2023-06" db="EMBL/GenBank/DDBJ databases">
        <title>Male Hemibagrus guttatus genome.</title>
        <authorList>
            <person name="Bian C."/>
        </authorList>
    </citation>
    <scope>NUCLEOTIDE SEQUENCE</scope>
    <source>
        <strain evidence="2">Male_cb2023</strain>
        <tissue evidence="2">Muscle</tissue>
    </source>
</reference>
<dbReference type="Proteomes" id="UP001274896">
    <property type="component" value="Unassembled WGS sequence"/>
</dbReference>
<evidence type="ECO:0000256" key="1">
    <source>
        <dbReference type="SAM" id="MobiDB-lite"/>
    </source>
</evidence>
<dbReference type="InterPro" id="IPR043502">
    <property type="entry name" value="DNA/RNA_pol_sf"/>
</dbReference>
<dbReference type="Gene3D" id="3.30.70.270">
    <property type="match status" value="1"/>
</dbReference>
<feature type="region of interest" description="Disordered" evidence="1">
    <location>
        <begin position="74"/>
        <end position="93"/>
    </location>
</feature>
<dbReference type="InterPro" id="IPR043128">
    <property type="entry name" value="Rev_trsase/Diguanyl_cyclase"/>
</dbReference>
<feature type="compositionally biased region" description="Polar residues" evidence="1">
    <location>
        <begin position="80"/>
        <end position="90"/>
    </location>
</feature>
<comment type="caution">
    <text evidence="2">The sequence shown here is derived from an EMBL/GenBank/DDBJ whole genome shotgun (WGS) entry which is preliminary data.</text>
</comment>
<sequence length="120" mass="13680">MHSKRPPSALPRVIDSTGFFLLPQYRLHGAPAAFQRLMDIVLKPQLPFAAAYLDDMIIHSSTWSNHLHHLGDVYPRPNTKKQPPSQTFQKKANPDRVWWTIEAEIGFQRLKAALTSNPVL</sequence>
<dbReference type="EMBL" id="JAUCMX010000011">
    <property type="protein sequence ID" value="KAK3531620.1"/>
    <property type="molecule type" value="Genomic_DNA"/>
</dbReference>
<keyword evidence="3" id="KW-1185">Reference proteome</keyword>